<name>A0ABD2APB1_VESSQ</name>
<accession>A0ABD2APB1</accession>
<organism evidence="1 2">
    <name type="scientific">Vespula squamosa</name>
    <name type="common">Southern yellow jacket</name>
    <name type="synonym">Wasp</name>
    <dbReference type="NCBI Taxonomy" id="30214"/>
    <lineage>
        <taxon>Eukaryota</taxon>
        <taxon>Metazoa</taxon>
        <taxon>Ecdysozoa</taxon>
        <taxon>Arthropoda</taxon>
        <taxon>Hexapoda</taxon>
        <taxon>Insecta</taxon>
        <taxon>Pterygota</taxon>
        <taxon>Neoptera</taxon>
        <taxon>Endopterygota</taxon>
        <taxon>Hymenoptera</taxon>
        <taxon>Apocrita</taxon>
        <taxon>Aculeata</taxon>
        <taxon>Vespoidea</taxon>
        <taxon>Vespidae</taxon>
        <taxon>Vespinae</taxon>
        <taxon>Vespula</taxon>
    </lineage>
</organism>
<proteinExistence type="predicted"/>
<evidence type="ECO:0000313" key="2">
    <source>
        <dbReference type="Proteomes" id="UP001607302"/>
    </source>
</evidence>
<comment type="caution">
    <text evidence="1">The sequence shown here is derived from an EMBL/GenBank/DDBJ whole genome shotgun (WGS) entry which is preliminary data.</text>
</comment>
<feature type="non-terminal residue" evidence="1">
    <location>
        <position position="1"/>
    </location>
</feature>
<keyword evidence="2" id="KW-1185">Reference proteome</keyword>
<gene>
    <name evidence="1" type="ORF">V1478_009320</name>
</gene>
<dbReference type="AlphaFoldDB" id="A0ABD2APB1"/>
<sequence length="68" mass="7528">ALAHSSISFFAKISIPQDTFPGGNKQELKQNIVAIVREAMNKSSVASLKKKRKSREVEAVLVRSRFAI</sequence>
<evidence type="ECO:0000313" key="1">
    <source>
        <dbReference type="EMBL" id="KAL2722457.1"/>
    </source>
</evidence>
<dbReference type="Proteomes" id="UP001607302">
    <property type="component" value="Unassembled WGS sequence"/>
</dbReference>
<protein>
    <submittedName>
        <fullName evidence="1">Uncharacterized protein</fullName>
    </submittedName>
</protein>
<dbReference type="EMBL" id="JAUDFV010000141">
    <property type="protein sequence ID" value="KAL2722457.1"/>
    <property type="molecule type" value="Genomic_DNA"/>
</dbReference>
<reference evidence="1 2" key="1">
    <citation type="journal article" date="2024" name="Ann. Entomol. Soc. Am.">
        <title>Genomic analyses of the southern and eastern yellowjacket wasps (Hymenoptera: Vespidae) reveal evolutionary signatures of social life.</title>
        <authorList>
            <person name="Catto M.A."/>
            <person name="Caine P.B."/>
            <person name="Orr S.E."/>
            <person name="Hunt B.G."/>
            <person name="Goodisman M.A.D."/>
        </authorList>
    </citation>
    <scope>NUCLEOTIDE SEQUENCE [LARGE SCALE GENOMIC DNA]</scope>
    <source>
        <strain evidence="1">233</strain>
        <tissue evidence="1">Head and thorax</tissue>
    </source>
</reference>